<accession>A0A7W9IK92</accession>
<comment type="caution">
    <text evidence="2">The sequence shown here is derived from an EMBL/GenBank/DDBJ whole genome shotgun (WGS) entry which is preliminary data.</text>
</comment>
<gene>
    <name evidence="2" type="ORF">F4562_005294</name>
</gene>
<protein>
    <submittedName>
        <fullName evidence="2">Uncharacterized protein</fullName>
    </submittedName>
</protein>
<evidence type="ECO:0000313" key="3">
    <source>
        <dbReference type="Proteomes" id="UP000540685"/>
    </source>
</evidence>
<evidence type="ECO:0000313" key="2">
    <source>
        <dbReference type="EMBL" id="MBB5822232.1"/>
    </source>
</evidence>
<organism evidence="2 3">
    <name type="scientific">Streptosporangium becharense</name>
    <dbReference type="NCBI Taxonomy" id="1816182"/>
    <lineage>
        <taxon>Bacteria</taxon>
        <taxon>Bacillati</taxon>
        <taxon>Actinomycetota</taxon>
        <taxon>Actinomycetes</taxon>
        <taxon>Streptosporangiales</taxon>
        <taxon>Streptosporangiaceae</taxon>
        <taxon>Streptosporangium</taxon>
    </lineage>
</organism>
<dbReference type="EMBL" id="JACHMP010000001">
    <property type="protein sequence ID" value="MBB5822232.1"/>
    <property type="molecule type" value="Genomic_DNA"/>
</dbReference>
<keyword evidence="3" id="KW-1185">Reference proteome</keyword>
<evidence type="ECO:0000256" key="1">
    <source>
        <dbReference type="SAM" id="MobiDB-lite"/>
    </source>
</evidence>
<proteinExistence type="predicted"/>
<reference evidence="2 3" key="1">
    <citation type="submission" date="2020-08" db="EMBL/GenBank/DDBJ databases">
        <title>Sequencing the genomes of 1000 actinobacteria strains.</title>
        <authorList>
            <person name="Klenk H.-P."/>
        </authorList>
    </citation>
    <scope>NUCLEOTIDE SEQUENCE [LARGE SCALE GENOMIC DNA]</scope>
    <source>
        <strain evidence="2 3">DSM 46887</strain>
    </source>
</reference>
<sequence>MTTVLRWPTRREMSSIGTPEADSGETKLW</sequence>
<name>A0A7W9IK92_9ACTN</name>
<feature type="region of interest" description="Disordered" evidence="1">
    <location>
        <begin position="1"/>
        <end position="29"/>
    </location>
</feature>
<dbReference type="Proteomes" id="UP000540685">
    <property type="component" value="Unassembled WGS sequence"/>
</dbReference>
<dbReference type="AlphaFoldDB" id="A0A7W9IK92"/>